<proteinExistence type="predicted"/>
<evidence type="ECO:0000313" key="1">
    <source>
        <dbReference type="EnsemblPlants" id="AUR62044507-RA:cds"/>
    </source>
</evidence>
<organism evidence="1 2">
    <name type="scientific">Chenopodium quinoa</name>
    <name type="common">Quinoa</name>
    <dbReference type="NCBI Taxonomy" id="63459"/>
    <lineage>
        <taxon>Eukaryota</taxon>
        <taxon>Viridiplantae</taxon>
        <taxon>Streptophyta</taxon>
        <taxon>Embryophyta</taxon>
        <taxon>Tracheophyta</taxon>
        <taxon>Spermatophyta</taxon>
        <taxon>Magnoliopsida</taxon>
        <taxon>eudicotyledons</taxon>
        <taxon>Gunneridae</taxon>
        <taxon>Pentapetalae</taxon>
        <taxon>Caryophyllales</taxon>
        <taxon>Chenopodiaceae</taxon>
        <taxon>Chenopodioideae</taxon>
        <taxon>Atripliceae</taxon>
        <taxon>Chenopodium</taxon>
    </lineage>
</organism>
<name>A0A803NEF3_CHEQI</name>
<keyword evidence="2" id="KW-1185">Reference proteome</keyword>
<evidence type="ECO:0000313" key="2">
    <source>
        <dbReference type="Proteomes" id="UP000596660"/>
    </source>
</evidence>
<dbReference type="EnsemblPlants" id="AUR62044507-RA">
    <property type="protein sequence ID" value="AUR62044507-RA:cds"/>
    <property type="gene ID" value="AUR62044507"/>
</dbReference>
<dbReference type="AlphaFoldDB" id="A0A803NEF3"/>
<reference evidence="1" key="1">
    <citation type="journal article" date="2017" name="Nature">
        <title>The genome of Chenopodium quinoa.</title>
        <authorList>
            <person name="Jarvis D.E."/>
            <person name="Ho Y.S."/>
            <person name="Lightfoot D.J."/>
            <person name="Schmoeckel S.M."/>
            <person name="Li B."/>
            <person name="Borm T.J.A."/>
            <person name="Ohyanagi H."/>
            <person name="Mineta K."/>
            <person name="Michell C.T."/>
            <person name="Saber N."/>
            <person name="Kharbatia N.M."/>
            <person name="Rupper R.R."/>
            <person name="Sharp A.R."/>
            <person name="Dally N."/>
            <person name="Boughton B.A."/>
            <person name="Woo Y.H."/>
            <person name="Gao G."/>
            <person name="Schijlen E.G.W.M."/>
            <person name="Guo X."/>
            <person name="Momin A.A."/>
            <person name="Negrao S."/>
            <person name="Al-Babili S."/>
            <person name="Gehring C."/>
            <person name="Roessner U."/>
            <person name="Jung C."/>
            <person name="Murphy K."/>
            <person name="Arold S.T."/>
            <person name="Gojobori T."/>
            <person name="van der Linden C.G."/>
            <person name="van Loo E.N."/>
            <person name="Jellen E.N."/>
            <person name="Maughan P.J."/>
            <person name="Tester M."/>
        </authorList>
    </citation>
    <scope>NUCLEOTIDE SEQUENCE [LARGE SCALE GENOMIC DNA]</scope>
    <source>
        <strain evidence="1">cv. PI 614886</strain>
    </source>
</reference>
<protein>
    <submittedName>
        <fullName evidence="1">Uncharacterized protein</fullName>
    </submittedName>
</protein>
<dbReference type="Gramene" id="AUR62044507-RA">
    <property type="protein sequence ID" value="AUR62044507-RA:cds"/>
    <property type="gene ID" value="AUR62044507"/>
</dbReference>
<sequence length="143" mass="16365">MLKKNTLIPVHQKLILHVSLTGIISSSHQKWWMFLSTIHSEVPRGVVLGDYVIEYGDDDTADEFETSLVMKEIGDVMYPVSKFPDYRGDEFDDEFIHSRGPARILEEDAPASMTISCFLKFPKFMLEAEAEGNDEKPKQKRVL</sequence>
<dbReference type="Proteomes" id="UP000596660">
    <property type="component" value="Unplaced"/>
</dbReference>
<reference evidence="1" key="2">
    <citation type="submission" date="2021-03" db="UniProtKB">
        <authorList>
            <consortium name="EnsemblPlants"/>
        </authorList>
    </citation>
    <scope>IDENTIFICATION</scope>
</reference>
<accession>A0A803NEF3</accession>